<proteinExistence type="predicted"/>
<dbReference type="Gene3D" id="3.80.10.10">
    <property type="entry name" value="Ribonuclease Inhibitor"/>
    <property type="match status" value="1"/>
</dbReference>
<dbReference type="Proteomes" id="UP000467841">
    <property type="component" value="Unassembled WGS sequence"/>
</dbReference>
<dbReference type="Pfam" id="PF00646">
    <property type="entry name" value="F-box"/>
    <property type="match status" value="1"/>
</dbReference>
<evidence type="ECO:0000313" key="2">
    <source>
        <dbReference type="EMBL" id="CAA7042382.1"/>
    </source>
</evidence>
<dbReference type="SMART" id="SM00256">
    <property type="entry name" value="FBOX"/>
    <property type="match status" value="1"/>
</dbReference>
<keyword evidence="3" id="KW-1185">Reference proteome</keyword>
<reference evidence="2" key="1">
    <citation type="submission" date="2020-01" db="EMBL/GenBank/DDBJ databases">
        <authorList>
            <person name="Mishra B."/>
        </authorList>
    </citation>
    <scope>NUCLEOTIDE SEQUENCE [LARGE SCALE GENOMIC DNA]</scope>
</reference>
<dbReference type="SMART" id="SM00579">
    <property type="entry name" value="FBD"/>
    <property type="match status" value="1"/>
</dbReference>
<dbReference type="InterPro" id="IPR055411">
    <property type="entry name" value="LRR_FXL15/At3g58940/PEG3-like"/>
</dbReference>
<protein>
    <recommendedName>
        <fullName evidence="1">F-box domain-containing protein</fullName>
    </recommendedName>
</protein>
<dbReference type="PANTHER" id="PTHR31900:SF34">
    <property type="entry name" value="EMB|CAB62440.1-RELATED"/>
    <property type="match status" value="1"/>
</dbReference>
<dbReference type="CDD" id="cd22160">
    <property type="entry name" value="F-box_AtFBL13-like"/>
    <property type="match status" value="1"/>
</dbReference>
<dbReference type="EMBL" id="CACVBM020001268">
    <property type="protein sequence ID" value="CAA7042382.1"/>
    <property type="molecule type" value="Genomic_DNA"/>
</dbReference>
<dbReference type="PANTHER" id="PTHR31900">
    <property type="entry name" value="F-BOX/RNI SUPERFAMILY PROTEIN-RELATED"/>
    <property type="match status" value="1"/>
</dbReference>
<dbReference type="SUPFAM" id="SSF52047">
    <property type="entry name" value="RNI-like"/>
    <property type="match status" value="1"/>
</dbReference>
<name>A0A6D2JRB9_9BRAS</name>
<feature type="domain" description="F-box" evidence="1">
    <location>
        <begin position="18"/>
        <end position="66"/>
    </location>
</feature>
<dbReference type="Pfam" id="PF24758">
    <property type="entry name" value="LRR_At5g56370"/>
    <property type="match status" value="1"/>
</dbReference>
<organism evidence="2 3">
    <name type="scientific">Microthlaspi erraticum</name>
    <dbReference type="NCBI Taxonomy" id="1685480"/>
    <lineage>
        <taxon>Eukaryota</taxon>
        <taxon>Viridiplantae</taxon>
        <taxon>Streptophyta</taxon>
        <taxon>Embryophyta</taxon>
        <taxon>Tracheophyta</taxon>
        <taxon>Spermatophyta</taxon>
        <taxon>Magnoliopsida</taxon>
        <taxon>eudicotyledons</taxon>
        <taxon>Gunneridae</taxon>
        <taxon>Pentapetalae</taxon>
        <taxon>rosids</taxon>
        <taxon>malvids</taxon>
        <taxon>Brassicales</taxon>
        <taxon>Brassicaceae</taxon>
        <taxon>Coluteocarpeae</taxon>
        <taxon>Microthlaspi</taxon>
    </lineage>
</organism>
<dbReference type="InterPro" id="IPR053781">
    <property type="entry name" value="F-box_AtFBL13-like"/>
</dbReference>
<dbReference type="SUPFAM" id="SSF81383">
    <property type="entry name" value="F-box domain"/>
    <property type="match status" value="1"/>
</dbReference>
<dbReference type="InterPro" id="IPR036047">
    <property type="entry name" value="F-box-like_dom_sf"/>
</dbReference>
<dbReference type="PROSITE" id="PS50181">
    <property type="entry name" value="FBOX"/>
    <property type="match status" value="1"/>
</dbReference>
<sequence>MTNLSKKMKRGGQSLRNEDRISNLPDALLVQILSSLPTKAVISTGVLSKRWRSLWKTMPNLAFTYNATNDLERFSSNVCRCLLSHQAPVLQSLLLNIYCDDGISVDCDIGILLGVAFGLHVRELELQVRPRELYSRRLFRYPTSLYNCGTLETLKLSHHVLIDIPFPVFLKSLRTLRLSGVRYKDDDSVVNLLSGCSRLQNLEVVQCRQSDVKTFAIDVPSLQRLIIRNTREVVYVIKAPSLKYLEVVGRIAFGSILIGNTPELEEAVIAISGIISDYIMRSLTPAKRLFLSSSDPITYPTDSIFYRLVDFELQTCNAEWGNLLMLMLDASPKLQALKLTGFPPCSKEKDDVACEKWNQPKNVPECLLLHLQTLVWESYKGQREEEKEVAKYILRNANHLKKATFIRLFASVGELESMLKASNSCQLVFK</sequence>
<dbReference type="OrthoDB" id="594804at2759"/>
<dbReference type="AlphaFoldDB" id="A0A6D2JRB9"/>
<gene>
    <name evidence="2" type="ORF">MERR_LOCUS29617</name>
</gene>
<dbReference type="InterPro" id="IPR032675">
    <property type="entry name" value="LRR_dom_sf"/>
</dbReference>
<dbReference type="Gene3D" id="1.20.1280.50">
    <property type="match status" value="1"/>
</dbReference>
<accession>A0A6D2JRB9</accession>
<dbReference type="InterPro" id="IPR001810">
    <property type="entry name" value="F-box_dom"/>
</dbReference>
<dbReference type="Pfam" id="PF08387">
    <property type="entry name" value="FBD"/>
    <property type="match status" value="1"/>
</dbReference>
<dbReference type="InterPro" id="IPR050232">
    <property type="entry name" value="FBL13/AtMIF1-like"/>
</dbReference>
<dbReference type="InterPro" id="IPR006566">
    <property type="entry name" value="FBD"/>
</dbReference>
<evidence type="ECO:0000313" key="3">
    <source>
        <dbReference type="Proteomes" id="UP000467841"/>
    </source>
</evidence>
<comment type="caution">
    <text evidence="2">The sequence shown here is derived from an EMBL/GenBank/DDBJ whole genome shotgun (WGS) entry which is preliminary data.</text>
</comment>
<evidence type="ECO:0000259" key="1">
    <source>
        <dbReference type="PROSITE" id="PS50181"/>
    </source>
</evidence>